<dbReference type="HOGENOM" id="CLU_3366083_0_0_6"/>
<gene>
    <name evidence="2" type="ORF">NB231_12941</name>
</gene>
<dbReference type="AlphaFoldDB" id="A4BVJ8"/>
<feature type="region of interest" description="Disordered" evidence="1">
    <location>
        <begin position="1"/>
        <end position="35"/>
    </location>
</feature>
<protein>
    <submittedName>
        <fullName evidence="2">Uncharacterized protein</fullName>
    </submittedName>
</protein>
<evidence type="ECO:0000313" key="2">
    <source>
        <dbReference type="EMBL" id="EAR20263.1"/>
    </source>
</evidence>
<dbReference type="EMBL" id="AAOF01000027">
    <property type="protein sequence ID" value="EAR20263.1"/>
    <property type="molecule type" value="Genomic_DNA"/>
</dbReference>
<name>A4BVJ8_9GAMM</name>
<accession>A4BVJ8</accession>
<reference evidence="2 3" key="1">
    <citation type="submission" date="2006-02" db="EMBL/GenBank/DDBJ databases">
        <authorList>
            <person name="Waterbury J."/>
            <person name="Ferriera S."/>
            <person name="Johnson J."/>
            <person name="Kravitz S."/>
            <person name="Halpern A."/>
            <person name="Remington K."/>
            <person name="Beeson K."/>
            <person name="Tran B."/>
            <person name="Rogers Y.-H."/>
            <person name="Friedman R."/>
            <person name="Venter J.C."/>
        </authorList>
    </citation>
    <scope>NUCLEOTIDE SEQUENCE [LARGE SCALE GENOMIC DNA]</scope>
    <source>
        <strain evidence="2 3">Nb-231</strain>
    </source>
</reference>
<comment type="caution">
    <text evidence="2">The sequence shown here is derived from an EMBL/GenBank/DDBJ whole genome shotgun (WGS) entry which is preliminary data.</text>
</comment>
<organism evidence="2 3">
    <name type="scientific">Nitrococcus mobilis Nb-231</name>
    <dbReference type="NCBI Taxonomy" id="314278"/>
    <lineage>
        <taxon>Bacteria</taxon>
        <taxon>Pseudomonadati</taxon>
        <taxon>Pseudomonadota</taxon>
        <taxon>Gammaproteobacteria</taxon>
        <taxon>Chromatiales</taxon>
        <taxon>Ectothiorhodospiraceae</taxon>
        <taxon>Nitrococcus</taxon>
    </lineage>
</organism>
<proteinExistence type="predicted"/>
<evidence type="ECO:0000313" key="3">
    <source>
        <dbReference type="Proteomes" id="UP000003374"/>
    </source>
</evidence>
<evidence type="ECO:0000256" key="1">
    <source>
        <dbReference type="SAM" id="MobiDB-lite"/>
    </source>
</evidence>
<keyword evidence="3" id="KW-1185">Reference proteome</keyword>
<dbReference type="Proteomes" id="UP000003374">
    <property type="component" value="Unassembled WGS sequence"/>
</dbReference>
<sequence>MEPAFLIANAAEPDPMTGFGTDAQGIDRRRLRPAG</sequence>